<proteinExistence type="predicted"/>
<dbReference type="PANTHER" id="PTHR12526:SF635">
    <property type="entry name" value="GLYCOSYL TRANSFERASE GROUP 1"/>
    <property type="match status" value="1"/>
</dbReference>
<protein>
    <submittedName>
        <fullName evidence="3">Glycosyltransferase</fullName>
        <ecNumber evidence="3">2.4.-.-</ecNumber>
    </submittedName>
</protein>
<dbReference type="Pfam" id="PF13692">
    <property type="entry name" value="Glyco_trans_1_4"/>
    <property type="match status" value="1"/>
</dbReference>
<feature type="region of interest" description="Disordered" evidence="1">
    <location>
        <begin position="418"/>
        <end position="451"/>
    </location>
</feature>
<dbReference type="Proteomes" id="UP001529369">
    <property type="component" value="Unassembled WGS sequence"/>
</dbReference>
<evidence type="ECO:0000256" key="1">
    <source>
        <dbReference type="SAM" id="MobiDB-lite"/>
    </source>
</evidence>
<comment type="caution">
    <text evidence="3">The sequence shown here is derived from an EMBL/GenBank/DDBJ whole genome shotgun (WGS) entry which is preliminary data.</text>
</comment>
<dbReference type="EMBL" id="JAUFPN010000194">
    <property type="protein sequence ID" value="MDN3567524.1"/>
    <property type="molecule type" value="Genomic_DNA"/>
</dbReference>
<dbReference type="RefSeq" id="WP_290319567.1">
    <property type="nucleotide sequence ID" value="NZ_JAUFPN010000194.1"/>
</dbReference>
<dbReference type="SUPFAM" id="SSF53756">
    <property type="entry name" value="UDP-Glycosyltransferase/glycogen phosphorylase"/>
    <property type="match status" value="1"/>
</dbReference>
<organism evidence="3 4">
    <name type="scientific">Paeniroseomonas aquatica</name>
    <dbReference type="NCBI Taxonomy" id="373043"/>
    <lineage>
        <taxon>Bacteria</taxon>
        <taxon>Pseudomonadati</taxon>
        <taxon>Pseudomonadota</taxon>
        <taxon>Alphaproteobacteria</taxon>
        <taxon>Acetobacterales</taxon>
        <taxon>Acetobacteraceae</taxon>
        <taxon>Paeniroseomonas</taxon>
    </lineage>
</organism>
<dbReference type="Gene3D" id="3.40.50.2000">
    <property type="entry name" value="Glycogen Phosphorylase B"/>
    <property type="match status" value="2"/>
</dbReference>
<dbReference type="GO" id="GO:0016757">
    <property type="term" value="F:glycosyltransferase activity"/>
    <property type="evidence" value="ECO:0007669"/>
    <property type="project" value="UniProtKB-KW"/>
</dbReference>
<dbReference type="EC" id="2.4.-.-" evidence="3"/>
<keyword evidence="3" id="KW-0328">Glycosyltransferase</keyword>
<dbReference type="PANTHER" id="PTHR12526">
    <property type="entry name" value="GLYCOSYLTRANSFERASE"/>
    <property type="match status" value="1"/>
</dbReference>
<feature type="domain" description="Glycosyltransferase subfamily 4-like N-terminal" evidence="2">
    <location>
        <begin position="28"/>
        <end position="219"/>
    </location>
</feature>
<keyword evidence="3" id="KW-0808">Transferase</keyword>
<name>A0ABT8ADU8_9PROT</name>
<evidence type="ECO:0000313" key="3">
    <source>
        <dbReference type="EMBL" id="MDN3567524.1"/>
    </source>
</evidence>
<evidence type="ECO:0000313" key="4">
    <source>
        <dbReference type="Proteomes" id="UP001529369"/>
    </source>
</evidence>
<reference evidence="4" key="1">
    <citation type="journal article" date="2019" name="Int. J. Syst. Evol. Microbiol.">
        <title>The Global Catalogue of Microorganisms (GCM) 10K type strain sequencing project: providing services to taxonomists for standard genome sequencing and annotation.</title>
        <authorList>
            <consortium name="The Broad Institute Genomics Platform"/>
            <consortium name="The Broad Institute Genome Sequencing Center for Infectious Disease"/>
            <person name="Wu L."/>
            <person name="Ma J."/>
        </authorList>
    </citation>
    <scope>NUCLEOTIDE SEQUENCE [LARGE SCALE GENOMIC DNA]</scope>
    <source>
        <strain evidence="4">CECT 7131</strain>
    </source>
</reference>
<evidence type="ECO:0000259" key="2">
    <source>
        <dbReference type="Pfam" id="PF13439"/>
    </source>
</evidence>
<gene>
    <name evidence="3" type="ORF">QWZ14_24360</name>
</gene>
<keyword evidence="4" id="KW-1185">Reference proteome</keyword>
<dbReference type="InterPro" id="IPR028098">
    <property type="entry name" value="Glyco_trans_4-like_N"/>
</dbReference>
<sequence length="451" mass="49069">MSIELDPGLQALLPVAIISHAHPSISKGGAEIAAHTLFQGLRALGIPAVFIAAVPLPLRDQLDLGADEYAVFHDPAAYDHLYQLGDAATLQQLRGILRETGARLLNFHHFMSFGINALRDLALTPDLRTVVTLHEFLAICHHHGQMVTRPHRSLCSMATESACGACFPELGWRRMGLRAELFRDSFAAVDHFIAPSQFLIDRFVQWGVPAARMGMIENGLARFIPEQDEGPAAGQKSTWVFGYFGQVTPFKGVDVLLTAAERLAGMPGMAERIEIRIHGNLMGVPDDFRARLQELTASLPFLRFTGPYENGAVFDLMRECDYVLTPSVWWENSPVVIQEAYAAGRPVICTGIGGMAEKVRNGVTGLHFRRGDGNDLARIIATATDPATHAALLAHIPQPFGPVEMARRYLQAFAAAARPGSADDGPTTTASPSSPMLDVALLRGQRKKRGT</sequence>
<accession>A0ABT8ADU8</accession>
<dbReference type="Pfam" id="PF13439">
    <property type="entry name" value="Glyco_transf_4"/>
    <property type="match status" value="1"/>
</dbReference>